<organism evidence="1 2">
    <name type="scientific">Callithrix jacchus</name>
    <name type="common">White-tufted-ear marmoset</name>
    <name type="synonym">Simia Jacchus</name>
    <dbReference type="NCBI Taxonomy" id="9483"/>
    <lineage>
        <taxon>Eukaryota</taxon>
        <taxon>Metazoa</taxon>
        <taxon>Chordata</taxon>
        <taxon>Craniata</taxon>
        <taxon>Vertebrata</taxon>
        <taxon>Euteleostomi</taxon>
        <taxon>Mammalia</taxon>
        <taxon>Eutheria</taxon>
        <taxon>Euarchontoglires</taxon>
        <taxon>Primates</taxon>
        <taxon>Haplorrhini</taxon>
        <taxon>Platyrrhini</taxon>
        <taxon>Cebidae</taxon>
        <taxon>Callitrichinae</taxon>
        <taxon>Callithrix</taxon>
        <taxon>Callithrix</taxon>
    </lineage>
</organism>
<name>A0A8I3XD73_CALJA</name>
<dbReference type="AlphaFoldDB" id="A0A8I3XD73"/>
<evidence type="ECO:0000313" key="2">
    <source>
        <dbReference type="Proteomes" id="UP000008225"/>
    </source>
</evidence>
<dbReference type="GeneTree" id="ENSGT01010000223167"/>
<sequence length="47" mass="5164">AVVVLCGEEQRYTCYVHKGLSEPLTLRWGGKRGSYSQVCSDSVQGTD</sequence>
<protein>
    <submittedName>
        <fullName evidence="1">Uncharacterized protein</fullName>
    </submittedName>
</protein>
<reference evidence="1" key="2">
    <citation type="submission" date="2025-08" db="UniProtKB">
        <authorList>
            <consortium name="Ensembl"/>
        </authorList>
    </citation>
    <scope>IDENTIFICATION</scope>
</reference>
<proteinExistence type="predicted"/>
<evidence type="ECO:0000313" key="1">
    <source>
        <dbReference type="Ensembl" id="ENSCJAP00000092591.1"/>
    </source>
</evidence>
<dbReference type="Proteomes" id="UP000008225">
    <property type="component" value="Chromosome 4"/>
</dbReference>
<accession>A0A8I3XD73</accession>
<reference evidence="1" key="3">
    <citation type="submission" date="2025-09" db="UniProtKB">
        <authorList>
            <consortium name="Ensembl"/>
        </authorList>
    </citation>
    <scope>IDENTIFICATION</scope>
</reference>
<reference evidence="1 2" key="1">
    <citation type="submission" date="2009-03" db="EMBL/GenBank/DDBJ databases">
        <authorList>
            <person name="Warren W."/>
            <person name="Ye L."/>
            <person name="Minx P."/>
            <person name="Worley K."/>
            <person name="Gibbs R."/>
            <person name="Wilson R.K."/>
        </authorList>
    </citation>
    <scope>NUCLEOTIDE SEQUENCE [LARGE SCALE GENOMIC DNA]</scope>
</reference>
<dbReference type="Ensembl" id="ENSCJAT00000125065.1">
    <property type="protein sequence ID" value="ENSCJAP00000092591.1"/>
    <property type="gene ID" value="ENSCJAG00000086898.1"/>
</dbReference>
<keyword evidence="2" id="KW-1185">Reference proteome</keyword>